<reference evidence="1 2" key="1">
    <citation type="journal article" date="2022" name="New Phytol.">
        <title>Ecological generalism drives hyperdiversity of secondary metabolite gene clusters in xylarialean endophytes.</title>
        <authorList>
            <person name="Franco M.E.E."/>
            <person name="Wisecaver J.H."/>
            <person name="Arnold A.E."/>
            <person name="Ju Y.M."/>
            <person name="Slot J.C."/>
            <person name="Ahrendt S."/>
            <person name="Moore L.P."/>
            <person name="Eastman K.E."/>
            <person name="Scott K."/>
            <person name="Konkel Z."/>
            <person name="Mondo S.J."/>
            <person name="Kuo A."/>
            <person name="Hayes R.D."/>
            <person name="Haridas S."/>
            <person name="Andreopoulos B."/>
            <person name="Riley R."/>
            <person name="LaButti K."/>
            <person name="Pangilinan J."/>
            <person name="Lipzen A."/>
            <person name="Amirebrahimi M."/>
            <person name="Yan J."/>
            <person name="Adam C."/>
            <person name="Keymanesh K."/>
            <person name="Ng V."/>
            <person name="Louie K."/>
            <person name="Northen T."/>
            <person name="Drula E."/>
            <person name="Henrissat B."/>
            <person name="Hsieh H.M."/>
            <person name="Youens-Clark K."/>
            <person name="Lutzoni F."/>
            <person name="Miadlikowska J."/>
            <person name="Eastwood D.C."/>
            <person name="Hamelin R.C."/>
            <person name="Grigoriev I.V."/>
            <person name="U'Ren J.M."/>
        </authorList>
    </citation>
    <scope>NUCLEOTIDE SEQUENCE [LARGE SCALE GENOMIC DNA]</scope>
    <source>
        <strain evidence="1 2">ER1909</strain>
    </source>
</reference>
<accession>A0ACC0CNA9</accession>
<organism evidence="1 2">
    <name type="scientific">Hypoxylon rubiginosum</name>
    <dbReference type="NCBI Taxonomy" id="110542"/>
    <lineage>
        <taxon>Eukaryota</taxon>
        <taxon>Fungi</taxon>
        <taxon>Dikarya</taxon>
        <taxon>Ascomycota</taxon>
        <taxon>Pezizomycotina</taxon>
        <taxon>Sordariomycetes</taxon>
        <taxon>Xylariomycetidae</taxon>
        <taxon>Xylariales</taxon>
        <taxon>Hypoxylaceae</taxon>
        <taxon>Hypoxylon</taxon>
    </lineage>
</organism>
<keyword evidence="2" id="KW-1185">Reference proteome</keyword>
<comment type="caution">
    <text evidence="1">The sequence shown here is derived from an EMBL/GenBank/DDBJ whole genome shotgun (WGS) entry which is preliminary data.</text>
</comment>
<proteinExistence type="predicted"/>
<protein>
    <submittedName>
        <fullName evidence="1">Uncharacterized protein</fullName>
    </submittedName>
</protein>
<evidence type="ECO:0000313" key="1">
    <source>
        <dbReference type="EMBL" id="KAI6081946.1"/>
    </source>
</evidence>
<gene>
    <name evidence="1" type="ORF">F4821DRAFT_248241</name>
</gene>
<dbReference type="Proteomes" id="UP001497680">
    <property type="component" value="Unassembled WGS sequence"/>
</dbReference>
<dbReference type="EMBL" id="MU394382">
    <property type="protein sequence ID" value="KAI6081946.1"/>
    <property type="molecule type" value="Genomic_DNA"/>
</dbReference>
<evidence type="ECO:0000313" key="2">
    <source>
        <dbReference type="Proteomes" id="UP001497680"/>
    </source>
</evidence>
<name>A0ACC0CNA9_9PEZI</name>
<sequence length="376" mass="41345">MIFHAFHLHIYGIAATCDRFSRSPTTLPPSLVSPKMGNFAYDDPAGIIAGFVVLEILTILCVALRFYSRGWKGQRIITSDWLILAAFIIGTGLTVLEIYGVKVEALGYPLGATIEDPGAVTERLNKAKHIELSYLLLGIAAVGLIKLSATFFYWHLFAQVNPKLRRLLIVWMVIIILWTTSFILAGLLECGSHLTALFGQPQEYLDYCGSAIPSGWAMVGTDIATDVITLIIPIPVVLRLQVSTYRKVLTLLTFMVAAFSVAAGIVKSYIYITASLGLYTEDAISILTGISVWNLVEVQVGIIAACSPTLRTTFSRLFATDGLITSKLWSYRLQNSEQTCVGTGDRSMFKEPSHGSQMTYYESELMNVATKPNHLV</sequence>